<dbReference type="EMBL" id="JAQNDK010000004">
    <property type="protein sequence ID" value="MDC0683431.1"/>
    <property type="molecule type" value="Genomic_DNA"/>
</dbReference>
<dbReference type="PANTHER" id="PTHR43798">
    <property type="entry name" value="MONOACYLGLYCEROL LIPASE"/>
    <property type="match status" value="1"/>
</dbReference>
<keyword evidence="4" id="KW-1185">Reference proteome</keyword>
<gene>
    <name evidence="3" type="ORF">POL72_37220</name>
</gene>
<evidence type="ECO:0000313" key="4">
    <source>
        <dbReference type="Proteomes" id="UP001217485"/>
    </source>
</evidence>
<accession>A0ABT5CAH3</accession>
<dbReference type="InterPro" id="IPR050266">
    <property type="entry name" value="AB_hydrolase_sf"/>
</dbReference>
<protein>
    <submittedName>
        <fullName evidence="3">Alpha/beta hydrolase</fullName>
    </submittedName>
</protein>
<proteinExistence type="predicted"/>
<dbReference type="PANTHER" id="PTHR43798:SF31">
    <property type="entry name" value="AB HYDROLASE SUPERFAMILY PROTEIN YCLE"/>
    <property type="match status" value="1"/>
</dbReference>
<dbReference type="Gene3D" id="3.40.50.1820">
    <property type="entry name" value="alpha/beta hydrolase"/>
    <property type="match status" value="1"/>
</dbReference>
<dbReference type="RefSeq" id="WP_272101572.1">
    <property type="nucleotide sequence ID" value="NZ_JAQNDK010000004.1"/>
</dbReference>
<dbReference type="PROSITE" id="PS51318">
    <property type="entry name" value="TAT"/>
    <property type="match status" value="1"/>
</dbReference>
<dbReference type="SUPFAM" id="SSF53474">
    <property type="entry name" value="alpha/beta-Hydrolases"/>
    <property type="match status" value="1"/>
</dbReference>
<evidence type="ECO:0000256" key="1">
    <source>
        <dbReference type="ARBA" id="ARBA00022801"/>
    </source>
</evidence>
<keyword evidence="1 3" id="KW-0378">Hydrolase</keyword>
<sequence>MTDKKQGAPSSSSTPTRRQVLKQAVGLGAGLAATSLLGGEASAAPRIRSGTFTTSDGVALNYLEAGRGRPLLLLHGWSQSAALYRAQILAFSRHHHVFALDWRGHGESEKPERGYRVARFSRDLYEFIHGMRFKHLSVLGHSMGCGALYSYWDNYGGCDLDRLILVDVGPAMTAWPDWSAEEAVEAGALFTPQSLHETAAALRGPDGIATTYGLVATMFTPGYPADQLALVVEQNLKLPREYAAKLLVDQAEQDWRDVIPRIDVPTLVVGGEASIFNPISQQWVADQIPGAELILFGADEGGSHFMWLENPEKFNEDVLDFLG</sequence>
<name>A0ABT5CAH3_9BACT</name>
<dbReference type="InterPro" id="IPR006311">
    <property type="entry name" value="TAT_signal"/>
</dbReference>
<evidence type="ECO:0000259" key="2">
    <source>
        <dbReference type="Pfam" id="PF00561"/>
    </source>
</evidence>
<dbReference type="InterPro" id="IPR029058">
    <property type="entry name" value="AB_hydrolase_fold"/>
</dbReference>
<dbReference type="InterPro" id="IPR000073">
    <property type="entry name" value="AB_hydrolase_1"/>
</dbReference>
<dbReference type="Pfam" id="PF00561">
    <property type="entry name" value="Abhydrolase_1"/>
    <property type="match status" value="1"/>
</dbReference>
<dbReference type="GO" id="GO:0016787">
    <property type="term" value="F:hydrolase activity"/>
    <property type="evidence" value="ECO:0007669"/>
    <property type="project" value="UniProtKB-KW"/>
</dbReference>
<organism evidence="3 4">
    <name type="scientific">Sorangium atrum</name>
    <dbReference type="NCBI Taxonomy" id="2995308"/>
    <lineage>
        <taxon>Bacteria</taxon>
        <taxon>Pseudomonadati</taxon>
        <taxon>Myxococcota</taxon>
        <taxon>Polyangia</taxon>
        <taxon>Polyangiales</taxon>
        <taxon>Polyangiaceae</taxon>
        <taxon>Sorangium</taxon>
    </lineage>
</organism>
<dbReference type="Proteomes" id="UP001217485">
    <property type="component" value="Unassembled WGS sequence"/>
</dbReference>
<evidence type="ECO:0000313" key="3">
    <source>
        <dbReference type="EMBL" id="MDC0683431.1"/>
    </source>
</evidence>
<reference evidence="3 4" key="1">
    <citation type="submission" date="2023-01" db="EMBL/GenBank/DDBJ databases">
        <title>Minimal conservation of predation-associated metabolite biosynthetic gene clusters underscores biosynthetic potential of Myxococcota including descriptions for ten novel species: Archangium lansinium sp. nov., Myxococcus landrumus sp. nov., Nannocystis bai.</title>
        <authorList>
            <person name="Ahearne A."/>
            <person name="Stevens C."/>
            <person name="Dowd S."/>
        </authorList>
    </citation>
    <scope>NUCLEOTIDE SEQUENCE [LARGE SCALE GENOMIC DNA]</scope>
    <source>
        <strain evidence="3 4">WIWO2</strain>
    </source>
</reference>
<comment type="caution">
    <text evidence="3">The sequence shown here is derived from an EMBL/GenBank/DDBJ whole genome shotgun (WGS) entry which is preliminary data.</text>
</comment>
<feature type="domain" description="AB hydrolase-1" evidence="2">
    <location>
        <begin position="70"/>
        <end position="310"/>
    </location>
</feature>